<comment type="caution">
    <text evidence="3">The sequence shown here is derived from an EMBL/GenBank/DDBJ whole genome shotgun (WGS) entry which is preliminary data.</text>
</comment>
<keyword evidence="4" id="KW-1185">Reference proteome</keyword>
<protein>
    <submittedName>
        <fullName evidence="3">Uncharacterized protein</fullName>
    </submittedName>
</protein>
<dbReference type="EMBL" id="ACYE01000146">
    <property type="protein sequence ID" value="EFE42433.1"/>
    <property type="molecule type" value="Genomic_DNA"/>
</dbReference>
<evidence type="ECO:0000313" key="3">
    <source>
        <dbReference type="EMBL" id="EFE42433.1"/>
    </source>
</evidence>
<dbReference type="Proteomes" id="UP000008383">
    <property type="component" value="Unassembled WGS sequence"/>
</dbReference>
<keyword evidence="2" id="KW-0732">Signal</keyword>
<feature type="compositionally biased region" description="Acidic residues" evidence="1">
    <location>
        <begin position="29"/>
        <end position="44"/>
    </location>
</feature>
<gene>
    <name evidence="3" type="ORF">TRV_02798</name>
</gene>
<feature type="region of interest" description="Disordered" evidence="1">
    <location>
        <begin position="29"/>
        <end position="69"/>
    </location>
</feature>
<accession>D4D6S1</accession>
<dbReference type="GeneID" id="9583090"/>
<feature type="compositionally biased region" description="Basic and acidic residues" evidence="1">
    <location>
        <begin position="52"/>
        <end position="69"/>
    </location>
</feature>
<feature type="compositionally biased region" description="Basic and acidic residues" evidence="1">
    <location>
        <begin position="137"/>
        <end position="156"/>
    </location>
</feature>
<dbReference type="AlphaFoldDB" id="D4D6S1"/>
<evidence type="ECO:0000256" key="1">
    <source>
        <dbReference type="SAM" id="MobiDB-lite"/>
    </source>
</evidence>
<organism evidence="3 4">
    <name type="scientific">Trichophyton verrucosum (strain HKI 0517)</name>
    <dbReference type="NCBI Taxonomy" id="663202"/>
    <lineage>
        <taxon>Eukaryota</taxon>
        <taxon>Fungi</taxon>
        <taxon>Dikarya</taxon>
        <taxon>Ascomycota</taxon>
        <taxon>Pezizomycotina</taxon>
        <taxon>Eurotiomycetes</taxon>
        <taxon>Eurotiomycetidae</taxon>
        <taxon>Onygenales</taxon>
        <taxon>Arthrodermataceae</taxon>
        <taxon>Trichophyton</taxon>
    </lineage>
</organism>
<evidence type="ECO:0000256" key="2">
    <source>
        <dbReference type="SAM" id="SignalP"/>
    </source>
</evidence>
<feature type="region of interest" description="Disordered" evidence="1">
    <location>
        <begin position="117"/>
        <end position="165"/>
    </location>
</feature>
<feature type="signal peptide" evidence="2">
    <location>
        <begin position="1"/>
        <end position="29"/>
    </location>
</feature>
<proteinExistence type="predicted"/>
<dbReference type="RefSeq" id="XP_003023051.1">
    <property type="nucleotide sequence ID" value="XM_003023005.1"/>
</dbReference>
<evidence type="ECO:0000313" key="4">
    <source>
        <dbReference type="Proteomes" id="UP000008383"/>
    </source>
</evidence>
<dbReference type="KEGG" id="tve:TRV_02798"/>
<reference evidence="4" key="1">
    <citation type="journal article" date="2011" name="Genome Biol.">
        <title>Comparative and functional genomics provide insights into the pathogenicity of dermatophytic fungi.</title>
        <authorList>
            <person name="Burmester A."/>
            <person name="Shelest E."/>
            <person name="Gloeckner G."/>
            <person name="Heddergott C."/>
            <person name="Schindler S."/>
            <person name="Staib P."/>
            <person name="Heidel A."/>
            <person name="Felder M."/>
            <person name="Petzold A."/>
            <person name="Szafranski K."/>
            <person name="Feuermann M."/>
            <person name="Pedruzzi I."/>
            <person name="Priebe S."/>
            <person name="Groth M."/>
            <person name="Winkler R."/>
            <person name="Li W."/>
            <person name="Kniemeyer O."/>
            <person name="Schroeckh V."/>
            <person name="Hertweck C."/>
            <person name="Hube B."/>
            <person name="White T.C."/>
            <person name="Platzer M."/>
            <person name="Guthke R."/>
            <person name="Heitman J."/>
            <person name="Woestemeyer J."/>
            <person name="Zipfel P.F."/>
            <person name="Monod M."/>
            <person name="Brakhage A.A."/>
        </authorList>
    </citation>
    <scope>NUCLEOTIDE SEQUENCE [LARGE SCALE GENOMIC DNA]</scope>
    <source>
        <strain evidence="4">HKI 0517</strain>
    </source>
</reference>
<feature type="non-terminal residue" evidence="3">
    <location>
        <position position="1"/>
    </location>
</feature>
<dbReference type="HOGENOM" id="CLU_137145_0_0_1"/>
<feature type="chain" id="PRO_5003055306" evidence="2">
    <location>
        <begin position="30"/>
        <end position="165"/>
    </location>
</feature>
<name>D4D6S1_TRIVH</name>
<sequence>ASCCCRSLAVFANEMCILVCLSYVEIEEAKDEDEDEGEDEDEEEEKKKKRRKEETTSKKEKGAYPDRDIAKPLTASGMIILVMDMLNKRLGNVTGSRCGKTQYGSYYWKVLKHPPSIWTSGQRRDSGSEGDSGNTGQKEDETKDGKDRTADSDGRQRICSSKEGS</sequence>